<dbReference type="SMR" id="A0A0R0JIL1"/>
<dbReference type="Proteomes" id="UP000008827">
    <property type="component" value="Chromosome 6"/>
</dbReference>
<feature type="transmembrane region" description="Helical" evidence="9">
    <location>
        <begin position="12"/>
        <end position="29"/>
    </location>
</feature>
<dbReference type="PRINTS" id="PR00171">
    <property type="entry name" value="SUGRTRNSPORT"/>
</dbReference>
<dbReference type="Pfam" id="PF00083">
    <property type="entry name" value="Sugar_tr"/>
    <property type="match status" value="2"/>
</dbReference>
<feature type="transmembrane region" description="Helical" evidence="9">
    <location>
        <begin position="90"/>
        <end position="108"/>
    </location>
</feature>
<feature type="transmembrane region" description="Helical" evidence="9">
    <location>
        <begin position="128"/>
        <end position="147"/>
    </location>
</feature>
<reference evidence="11" key="2">
    <citation type="submission" date="2018-02" db="UniProtKB">
        <authorList>
            <consortium name="EnsemblPlants"/>
        </authorList>
    </citation>
    <scope>IDENTIFICATION</scope>
    <source>
        <strain evidence="11">Williams 82</strain>
    </source>
</reference>
<dbReference type="GO" id="GO:0015144">
    <property type="term" value="F:carbohydrate transmembrane transporter activity"/>
    <property type="evidence" value="ECO:0007669"/>
    <property type="project" value="InterPro"/>
</dbReference>
<dbReference type="GO" id="GO:0015293">
    <property type="term" value="F:symporter activity"/>
    <property type="evidence" value="ECO:0007669"/>
    <property type="project" value="UniProtKB-KW"/>
</dbReference>
<evidence type="ECO:0000256" key="8">
    <source>
        <dbReference type="ARBA" id="ARBA00023136"/>
    </source>
</evidence>
<dbReference type="InterPro" id="IPR036259">
    <property type="entry name" value="MFS_trans_sf"/>
</dbReference>
<keyword evidence="8 9" id="KW-0472">Membrane</keyword>
<keyword evidence="4" id="KW-0762">Sugar transport</keyword>
<comment type="similarity">
    <text evidence="2">Belongs to the major facilitator superfamily. Sugar transporter (TC 2.A.1.1) family.</text>
</comment>
<keyword evidence="6" id="KW-0769">Symport</keyword>
<dbReference type="InParanoid" id="A0A0R0JIL1"/>
<reference evidence="10" key="3">
    <citation type="submission" date="2018-07" db="EMBL/GenBank/DDBJ databases">
        <title>WGS assembly of Glycine max.</title>
        <authorList>
            <person name="Schmutz J."/>
            <person name="Cannon S."/>
            <person name="Schlueter J."/>
            <person name="Ma J."/>
            <person name="Mitros T."/>
            <person name="Nelson W."/>
            <person name="Hyten D."/>
            <person name="Song Q."/>
            <person name="Thelen J."/>
            <person name="Cheng J."/>
            <person name="Xu D."/>
            <person name="Hellsten U."/>
            <person name="May G."/>
            <person name="Yu Y."/>
            <person name="Sakurai T."/>
            <person name="Umezawa T."/>
            <person name="Bhattacharyya M."/>
            <person name="Sandhu D."/>
            <person name="Valliyodan B."/>
            <person name="Lindquist E."/>
            <person name="Peto M."/>
            <person name="Grant D."/>
            <person name="Shu S."/>
            <person name="Goodstein D."/>
            <person name="Barry K."/>
            <person name="Futrell-Griggs M."/>
            <person name="Abernathy B."/>
            <person name="Du J."/>
            <person name="Tian Z."/>
            <person name="Zhu L."/>
            <person name="Gill N."/>
            <person name="Joshi T."/>
            <person name="Libault M."/>
            <person name="Sethuraman A."/>
            <person name="Zhang X."/>
            <person name="Shinozaki K."/>
            <person name="Nguyen H."/>
            <person name="Wing R."/>
            <person name="Cregan P."/>
            <person name="Specht J."/>
            <person name="Grimwood J."/>
            <person name="Rokhsar D."/>
            <person name="Stacey G."/>
            <person name="Shoemaker R."/>
            <person name="Jackson S."/>
        </authorList>
    </citation>
    <scope>NUCLEOTIDE SEQUENCE</scope>
    <source>
        <tissue evidence="10">Callus</tissue>
    </source>
</reference>
<dbReference type="PANTHER" id="PTHR23500:SF602">
    <property type="entry name" value="SUGAR TRANSPORTER"/>
    <property type="match status" value="1"/>
</dbReference>
<feature type="transmembrane region" description="Helical" evidence="9">
    <location>
        <begin position="64"/>
        <end position="83"/>
    </location>
</feature>
<dbReference type="EMBL" id="CM000839">
    <property type="protein sequence ID" value="KRH53074.1"/>
    <property type="molecule type" value="Genomic_DNA"/>
</dbReference>
<keyword evidence="12" id="KW-1185">Reference proteome</keyword>
<feature type="transmembrane region" description="Helical" evidence="9">
    <location>
        <begin position="267"/>
        <end position="288"/>
    </location>
</feature>
<keyword evidence="3" id="KW-0813">Transport</keyword>
<dbReference type="GO" id="GO:0016020">
    <property type="term" value="C:membrane"/>
    <property type="evidence" value="ECO:0007669"/>
    <property type="project" value="UniProtKB-SubCell"/>
</dbReference>
<dbReference type="SUPFAM" id="SSF103473">
    <property type="entry name" value="MFS general substrate transporter"/>
    <property type="match status" value="1"/>
</dbReference>
<protein>
    <recommendedName>
        <fullName evidence="13">Major facilitator superfamily (MFS) profile domain-containing protein</fullName>
    </recommendedName>
</protein>
<proteinExistence type="inferred from homology"/>
<evidence type="ECO:0000256" key="7">
    <source>
        <dbReference type="ARBA" id="ARBA00022989"/>
    </source>
</evidence>
<evidence type="ECO:0008006" key="13">
    <source>
        <dbReference type="Google" id="ProtNLM"/>
    </source>
</evidence>
<keyword evidence="5 9" id="KW-0812">Transmembrane</keyword>
<comment type="subcellular location">
    <subcellularLocation>
        <location evidence="1">Membrane</location>
        <topology evidence="1">Multi-pass membrane protein</topology>
    </subcellularLocation>
</comment>
<evidence type="ECO:0000256" key="4">
    <source>
        <dbReference type="ARBA" id="ARBA00022597"/>
    </source>
</evidence>
<gene>
    <name evidence="10" type="ORF">GLYMA_06G104000</name>
</gene>
<dbReference type="InterPro" id="IPR003663">
    <property type="entry name" value="Sugar/inositol_transpt"/>
</dbReference>
<dbReference type="Gene3D" id="1.20.1250.20">
    <property type="entry name" value="MFS general substrate transporter like domains"/>
    <property type="match status" value="2"/>
</dbReference>
<evidence type="ECO:0000256" key="5">
    <source>
        <dbReference type="ARBA" id="ARBA00022692"/>
    </source>
</evidence>
<dbReference type="PANTHER" id="PTHR23500">
    <property type="entry name" value="SOLUTE CARRIER FAMILY 2, FACILITATED GLUCOSE TRANSPORTER"/>
    <property type="match status" value="1"/>
</dbReference>
<dbReference type="AlphaFoldDB" id="A0A0R0JIL1"/>
<evidence type="ECO:0000313" key="10">
    <source>
        <dbReference type="EMBL" id="KRH53074.1"/>
    </source>
</evidence>
<evidence type="ECO:0000256" key="6">
    <source>
        <dbReference type="ARBA" id="ARBA00022847"/>
    </source>
</evidence>
<accession>A0A0R0JIL1</accession>
<organism evidence="10">
    <name type="scientific">Glycine max</name>
    <name type="common">Soybean</name>
    <name type="synonym">Glycine hispida</name>
    <dbReference type="NCBI Taxonomy" id="3847"/>
    <lineage>
        <taxon>Eukaryota</taxon>
        <taxon>Viridiplantae</taxon>
        <taxon>Streptophyta</taxon>
        <taxon>Embryophyta</taxon>
        <taxon>Tracheophyta</taxon>
        <taxon>Spermatophyta</taxon>
        <taxon>Magnoliopsida</taxon>
        <taxon>eudicotyledons</taxon>
        <taxon>Gunneridae</taxon>
        <taxon>Pentapetalae</taxon>
        <taxon>rosids</taxon>
        <taxon>fabids</taxon>
        <taxon>Fabales</taxon>
        <taxon>Fabaceae</taxon>
        <taxon>Papilionoideae</taxon>
        <taxon>50 kb inversion clade</taxon>
        <taxon>NPAAA clade</taxon>
        <taxon>indigoferoid/millettioid clade</taxon>
        <taxon>Phaseoleae</taxon>
        <taxon>Glycine</taxon>
        <taxon>Glycine subgen. Soja</taxon>
    </lineage>
</organism>
<evidence type="ECO:0000313" key="11">
    <source>
        <dbReference type="EnsemblPlants" id="KRH53074"/>
    </source>
</evidence>
<dbReference type="STRING" id="3847.A0A0R0JIL1"/>
<evidence type="ECO:0000256" key="3">
    <source>
        <dbReference type="ARBA" id="ARBA00022448"/>
    </source>
</evidence>
<keyword evidence="7 9" id="KW-1133">Transmembrane helix</keyword>
<evidence type="ECO:0000313" key="12">
    <source>
        <dbReference type="Proteomes" id="UP000008827"/>
    </source>
</evidence>
<evidence type="ECO:0000256" key="1">
    <source>
        <dbReference type="ARBA" id="ARBA00004141"/>
    </source>
</evidence>
<dbReference type="Gramene" id="KRH53074">
    <property type="protein sequence ID" value="KRH53074"/>
    <property type="gene ID" value="GLYMA_06G104000"/>
</dbReference>
<dbReference type="InterPro" id="IPR045262">
    <property type="entry name" value="STP/PLT_plant"/>
</dbReference>
<name>A0A0R0JIL1_SOYBN</name>
<dbReference type="EnsemblPlants" id="KRH53074">
    <property type="protein sequence ID" value="KRH53074"/>
    <property type="gene ID" value="GLYMA_06G104000"/>
</dbReference>
<evidence type="ECO:0000256" key="9">
    <source>
        <dbReference type="SAM" id="Phobius"/>
    </source>
</evidence>
<dbReference type="InterPro" id="IPR005828">
    <property type="entry name" value="MFS_sugar_transport-like"/>
</dbReference>
<dbReference type="OMA" id="AVWIAVM"/>
<evidence type="ECO:0000256" key="2">
    <source>
        <dbReference type="ARBA" id="ARBA00010992"/>
    </source>
</evidence>
<reference evidence="10 11" key="1">
    <citation type="journal article" date="2010" name="Nature">
        <title>Genome sequence of the palaeopolyploid soybean.</title>
        <authorList>
            <person name="Schmutz J."/>
            <person name="Cannon S.B."/>
            <person name="Schlueter J."/>
            <person name="Ma J."/>
            <person name="Mitros T."/>
            <person name="Nelson W."/>
            <person name="Hyten D.L."/>
            <person name="Song Q."/>
            <person name="Thelen J.J."/>
            <person name="Cheng J."/>
            <person name="Xu D."/>
            <person name="Hellsten U."/>
            <person name="May G.D."/>
            <person name="Yu Y."/>
            <person name="Sakurai T."/>
            <person name="Umezawa T."/>
            <person name="Bhattacharyya M.K."/>
            <person name="Sandhu D."/>
            <person name="Valliyodan B."/>
            <person name="Lindquist E."/>
            <person name="Peto M."/>
            <person name="Grant D."/>
            <person name="Shu S."/>
            <person name="Goodstein D."/>
            <person name="Barry K."/>
            <person name="Futrell-Griggs M."/>
            <person name="Abernathy B."/>
            <person name="Du J."/>
            <person name="Tian Z."/>
            <person name="Zhu L."/>
            <person name="Gill N."/>
            <person name="Joshi T."/>
            <person name="Libault M."/>
            <person name="Sethuraman A."/>
            <person name="Zhang X.-C."/>
            <person name="Shinozaki K."/>
            <person name="Nguyen H.T."/>
            <person name="Wing R.A."/>
            <person name="Cregan P."/>
            <person name="Specht J."/>
            <person name="Grimwood J."/>
            <person name="Rokhsar D."/>
            <person name="Stacey G."/>
            <person name="Shoemaker R.C."/>
            <person name="Jackson S.A."/>
        </authorList>
    </citation>
    <scope>NUCLEOTIDE SEQUENCE</scope>
    <source>
        <strain evidence="11">cv. Williams 82</strain>
        <tissue evidence="10">Callus</tissue>
    </source>
</reference>
<sequence>MAGGFDGKITLSVDISCIVAASSGLIFGYDIGVSTGAKNMYCVYGSQVLTLVSSLAASRVTAALGGRNTIMLGGVTFFAGGALNGAAENIAMLILGLIFLGLGVGLTNQGVPLLRHCTFLKWRGALNTGFQFFLGVGVLAAGCINYATANQPWGWRLSLGLAVVPATDTPSSLVERGKIEQGRSRNAFHAQSQRQLTGINIVAFYSPNLFQSVGFGWSWGPVTWLIPSEIFPLRIRTTGQSIAVGVQFISLFALSQTFLTMLCHFKFGAFLFYAVWIAVMTLFIMFFLPETKGIPLESMYTIWGKQWFWRRFVEGAVKQDNFP</sequence>